<evidence type="ECO:0000313" key="3">
    <source>
        <dbReference type="Proteomes" id="UP000308197"/>
    </source>
</evidence>
<evidence type="ECO:0000313" key="2">
    <source>
        <dbReference type="EMBL" id="TFK86798.1"/>
    </source>
</evidence>
<gene>
    <name evidence="2" type="ORF">K466DRAFT_618610</name>
</gene>
<feature type="region of interest" description="Disordered" evidence="1">
    <location>
        <begin position="1"/>
        <end position="47"/>
    </location>
</feature>
<sequence length="223" mass="24362">MPAKRVFTLPPGELPFDVDAASDDHGASRSEALSLPSSSASEEGGGRSIVDVYQTQRETAALLAAASSQNAGLRAAEQTITSCATAERGSGRLVHDTDRRRRHRRVVNSASPEDGPNSSRDPRYTEPLHSMETLSGVRGRVGNFDCRHVERIDPDDAIFARWVLGPQYRSTLIILTIRKSALSDAFTRYLTNANSGSTASDVRLETRRAPKYMLLDRSTVFSV</sequence>
<evidence type="ECO:0000256" key="1">
    <source>
        <dbReference type="SAM" id="MobiDB-lite"/>
    </source>
</evidence>
<feature type="region of interest" description="Disordered" evidence="1">
    <location>
        <begin position="87"/>
        <end position="126"/>
    </location>
</feature>
<keyword evidence="3" id="KW-1185">Reference proteome</keyword>
<proteinExistence type="predicted"/>
<protein>
    <submittedName>
        <fullName evidence="2">Uncharacterized protein</fullName>
    </submittedName>
</protein>
<feature type="compositionally biased region" description="Polar residues" evidence="1">
    <location>
        <begin position="108"/>
        <end position="119"/>
    </location>
</feature>
<accession>A0A5C3PDX7</accession>
<dbReference type="AlphaFoldDB" id="A0A5C3PDX7"/>
<dbReference type="Proteomes" id="UP000308197">
    <property type="component" value="Unassembled WGS sequence"/>
</dbReference>
<reference evidence="2 3" key="1">
    <citation type="journal article" date="2019" name="Nat. Ecol. Evol.">
        <title>Megaphylogeny resolves global patterns of mushroom evolution.</title>
        <authorList>
            <person name="Varga T."/>
            <person name="Krizsan K."/>
            <person name="Foldi C."/>
            <person name="Dima B."/>
            <person name="Sanchez-Garcia M."/>
            <person name="Sanchez-Ramirez S."/>
            <person name="Szollosi G.J."/>
            <person name="Szarkandi J.G."/>
            <person name="Papp V."/>
            <person name="Albert L."/>
            <person name="Andreopoulos W."/>
            <person name="Angelini C."/>
            <person name="Antonin V."/>
            <person name="Barry K.W."/>
            <person name="Bougher N.L."/>
            <person name="Buchanan P."/>
            <person name="Buyck B."/>
            <person name="Bense V."/>
            <person name="Catcheside P."/>
            <person name="Chovatia M."/>
            <person name="Cooper J."/>
            <person name="Damon W."/>
            <person name="Desjardin D."/>
            <person name="Finy P."/>
            <person name="Geml J."/>
            <person name="Haridas S."/>
            <person name="Hughes K."/>
            <person name="Justo A."/>
            <person name="Karasinski D."/>
            <person name="Kautmanova I."/>
            <person name="Kiss B."/>
            <person name="Kocsube S."/>
            <person name="Kotiranta H."/>
            <person name="LaButti K.M."/>
            <person name="Lechner B.E."/>
            <person name="Liimatainen K."/>
            <person name="Lipzen A."/>
            <person name="Lukacs Z."/>
            <person name="Mihaltcheva S."/>
            <person name="Morgado L.N."/>
            <person name="Niskanen T."/>
            <person name="Noordeloos M.E."/>
            <person name="Ohm R.A."/>
            <person name="Ortiz-Santana B."/>
            <person name="Ovrebo C."/>
            <person name="Racz N."/>
            <person name="Riley R."/>
            <person name="Savchenko A."/>
            <person name="Shiryaev A."/>
            <person name="Soop K."/>
            <person name="Spirin V."/>
            <person name="Szebenyi C."/>
            <person name="Tomsovsky M."/>
            <person name="Tulloss R.E."/>
            <person name="Uehling J."/>
            <person name="Grigoriev I.V."/>
            <person name="Vagvolgyi C."/>
            <person name="Papp T."/>
            <person name="Martin F.M."/>
            <person name="Miettinen O."/>
            <person name="Hibbett D.S."/>
            <person name="Nagy L.G."/>
        </authorList>
    </citation>
    <scope>NUCLEOTIDE SEQUENCE [LARGE SCALE GENOMIC DNA]</scope>
    <source>
        <strain evidence="2 3">HHB13444</strain>
    </source>
</reference>
<dbReference type="InParanoid" id="A0A5C3PDX7"/>
<organism evidence="2 3">
    <name type="scientific">Polyporus arcularius HHB13444</name>
    <dbReference type="NCBI Taxonomy" id="1314778"/>
    <lineage>
        <taxon>Eukaryota</taxon>
        <taxon>Fungi</taxon>
        <taxon>Dikarya</taxon>
        <taxon>Basidiomycota</taxon>
        <taxon>Agaricomycotina</taxon>
        <taxon>Agaricomycetes</taxon>
        <taxon>Polyporales</taxon>
        <taxon>Polyporaceae</taxon>
        <taxon>Polyporus</taxon>
    </lineage>
</organism>
<feature type="compositionally biased region" description="Low complexity" evidence="1">
    <location>
        <begin position="29"/>
        <end position="42"/>
    </location>
</feature>
<feature type="compositionally biased region" description="Basic and acidic residues" evidence="1">
    <location>
        <begin position="89"/>
        <end position="99"/>
    </location>
</feature>
<name>A0A5C3PDX7_9APHY</name>
<dbReference type="EMBL" id="ML211182">
    <property type="protein sequence ID" value="TFK86798.1"/>
    <property type="molecule type" value="Genomic_DNA"/>
</dbReference>